<organism evidence="2 3">
    <name type="scientific">Blautia producta</name>
    <dbReference type="NCBI Taxonomy" id="33035"/>
    <lineage>
        <taxon>Bacteria</taxon>
        <taxon>Bacillati</taxon>
        <taxon>Bacillota</taxon>
        <taxon>Clostridia</taxon>
        <taxon>Lachnospirales</taxon>
        <taxon>Lachnospiraceae</taxon>
        <taxon>Blautia</taxon>
    </lineage>
</organism>
<dbReference type="EMBL" id="CP035945">
    <property type="protein sequence ID" value="QBE98537.1"/>
    <property type="molecule type" value="Genomic_DNA"/>
</dbReference>
<proteinExistence type="predicted"/>
<accession>A0A4P6M552</accession>
<reference evidence="2 3" key="1">
    <citation type="submission" date="2019-01" db="EMBL/GenBank/DDBJ databases">
        <title>PMF-metabolizing Aryl O-demethylase.</title>
        <authorList>
            <person name="Kim M."/>
        </authorList>
    </citation>
    <scope>NUCLEOTIDE SEQUENCE [LARGE SCALE GENOMIC DNA]</scope>
    <source>
        <strain evidence="2 3">PMF1</strain>
    </source>
</reference>
<gene>
    <name evidence="2" type="ORF">PMF13cell1_04103</name>
</gene>
<dbReference type="Proteomes" id="UP000289794">
    <property type="component" value="Chromosome"/>
</dbReference>
<dbReference type="SUPFAM" id="SSF51726">
    <property type="entry name" value="UROD/MetE-like"/>
    <property type="match status" value="1"/>
</dbReference>
<evidence type="ECO:0000313" key="2">
    <source>
        <dbReference type="EMBL" id="QBE98537.1"/>
    </source>
</evidence>
<dbReference type="Gene3D" id="3.20.20.210">
    <property type="match status" value="1"/>
</dbReference>
<dbReference type="InterPro" id="IPR052024">
    <property type="entry name" value="Methanogen_methyltrans"/>
</dbReference>
<name>A0A4P6M552_9FIRM</name>
<evidence type="ECO:0000313" key="3">
    <source>
        <dbReference type="Proteomes" id="UP000289794"/>
    </source>
</evidence>
<dbReference type="GO" id="GO:0006779">
    <property type="term" value="P:porphyrin-containing compound biosynthetic process"/>
    <property type="evidence" value="ECO:0007669"/>
    <property type="project" value="InterPro"/>
</dbReference>
<feature type="domain" description="Uroporphyrinogen decarboxylase (URO-D)" evidence="1">
    <location>
        <begin position="123"/>
        <end position="303"/>
    </location>
</feature>
<evidence type="ECO:0000259" key="1">
    <source>
        <dbReference type="Pfam" id="PF01208"/>
    </source>
</evidence>
<dbReference type="AlphaFoldDB" id="A0A4P6M552"/>
<dbReference type="PANTHER" id="PTHR47099">
    <property type="entry name" value="METHYLCOBAMIDE:COM METHYLTRANSFERASE MTBA"/>
    <property type="match status" value="1"/>
</dbReference>
<dbReference type="GO" id="GO:0004853">
    <property type="term" value="F:uroporphyrinogen decarboxylase activity"/>
    <property type="evidence" value="ECO:0007669"/>
    <property type="project" value="InterPro"/>
</dbReference>
<dbReference type="RefSeq" id="WP_130181933.1">
    <property type="nucleotide sequence ID" value="NZ_CP035945.1"/>
</dbReference>
<protein>
    <recommendedName>
        <fullName evidence="1">Uroporphyrinogen decarboxylase (URO-D) domain-containing protein</fullName>
    </recommendedName>
</protein>
<dbReference type="PANTHER" id="PTHR47099:SF1">
    <property type="entry name" value="METHYLCOBAMIDE:COM METHYLTRANSFERASE MTBA"/>
    <property type="match status" value="1"/>
</dbReference>
<dbReference type="InterPro" id="IPR038071">
    <property type="entry name" value="UROD/MetE-like_sf"/>
</dbReference>
<sequence>MFTKEDYLAAVVGHEKPQHLPSAMSGMVVMAGGSLETFENGPFGGGPDGFGVVWEASRSAGGQAVPAPGHIVLDDITDWEDVVKFPDLDAYDWKGQAEIQLSGTDRDRQLIEYGAWNAQFLRVTHLMGFMDGLCAFAEEPEACRGLIEAITDYKIRLAERVAHYFKPDFFTSYDDVATQQSLFLSPQTYRDLIKPSHKRLNDAVKAYGMMPIMHTCGHCEPLIPDFIDEGAVAWSSAQPVNDIAGILQKYGKQIAVIGGYDSNGPAGREDAPDAVIEEEVKRCIDSYSPYGSYVFMGFRVMSGTEPDLFFKGLLPINQAFDKLTRDM</sequence>
<dbReference type="KEGG" id="bpro:PMF13cell1_04103"/>
<dbReference type="Pfam" id="PF01208">
    <property type="entry name" value="URO-D"/>
    <property type="match status" value="1"/>
</dbReference>
<dbReference type="InterPro" id="IPR000257">
    <property type="entry name" value="Uroporphyrinogen_deCOase"/>
</dbReference>